<feature type="non-terminal residue" evidence="2">
    <location>
        <position position="1"/>
    </location>
</feature>
<organism evidence="2">
    <name type="scientific">uncultured Solirubrobacteraceae bacterium</name>
    <dbReference type="NCBI Taxonomy" id="1162706"/>
    <lineage>
        <taxon>Bacteria</taxon>
        <taxon>Bacillati</taxon>
        <taxon>Actinomycetota</taxon>
        <taxon>Thermoleophilia</taxon>
        <taxon>Solirubrobacterales</taxon>
        <taxon>Solirubrobacteraceae</taxon>
        <taxon>environmental samples</taxon>
    </lineage>
</organism>
<accession>A0A6J4SGL3</accession>
<dbReference type="InterPro" id="IPR005386">
    <property type="entry name" value="EDG8_S1P_rcpt"/>
</dbReference>
<feature type="compositionally biased region" description="Low complexity" evidence="1">
    <location>
        <begin position="94"/>
        <end position="105"/>
    </location>
</feature>
<feature type="compositionally biased region" description="Basic residues" evidence="1">
    <location>
        <begin position="37"/>
        <end position="53"/>
    </location>
</feature>
<name>A0A6J4SGL3_9ACTN</name>
<feature type="region of interest" description="Disordered" evidence="1">
    <location>
        <begin position="289"/>
        <end position="352"/>
    </location>
</feature>
<feature type="compositionally biased region" description="Low complexity" evidence="1">
    <location>
        <begin position="141"/>
        <end position="157"/>
    </location>
</feature>
<feature type="compositionally biased region" description="Basic residues" evidence="1">
    <location>
        <begin position="289"/>
        <end position="300"/>
    </location>
</feature>
<feature type="compositionally biased region" description="Low complexity" evidence="1">
    <location>
        <begin position="113"/>
        <end position="133"/>
    </location>
</feature>
<feature type="non-terminal residue" evidence="2">
    <location>
        <position position="352"/>
    </location>
</feature>
<sequence>GPLRRHRRAAGPHRGLRPRRTRPPVRLGLDATNHGRLAARRRSRGSRRGRHLGRGGPARPAGARTGAAAGGQLDDRVPVAGARGARRLPRRRAGLPGLSQLSPLGVRERGARSRAAPGGKAPARAARPPAAAADLRRVAAPRRAGLLRARRPPAGGLSRHPLQARRRAALERGADRAPGRERGGRRHRLQGRLQGDGGRRRDRRRALRARGRGHARRLPRGPGPRPRRRAWRPGPVRGPHHLGRSHPLGRGRARTRCRTARPELQAVALRLLARADALLRLLRRAQHRPLRRRPVRARPRPRSDPAARRADPSRRTQRRGAARARLGRLPGRPAGQPARSGARKRRIPPPGL</sequence>
<feature type="compositionally biased region" description="Basic and acidic residues" evidence="1">
    <location>
        <begin position="168"/>
        <end position="182"/>
    </location>
</feature>
<dbReference type="GO" id="GO:0038036">
    <property type="term" value="F:sphingosine-1-phosphate receptor activity"/>
    <property type="evidence" value="ECO:0007669"/>
    <property type="project" value="InterPro"/>
</dbReference>
<feature type="compositionally biased region" description="Basic residues" evidence="1">
    <location>
        <begin position="200"/>
        <end position="231"/>
    </location>
</feature>
<feature type="compositionally biased region" description="Low complexity" evidence="1">
    <location>
        <begin position="57"/>
        <end position="71"/>
    </location>
</feature>
<feature type="compositionally biased region" description="Basic residues" evidence="1">
    <location>
        <begin position="1"/>
        <end position="23"/>
    </location>
</feature>
<protein>
    <submittedName>
        <fullName evidence="2">Uncharacterized protein</fullName>
    </submittedName>
</protein>
<dbReference type="PRINTS" id="PR01561">
    <property type="entry name" value="EDG8RECEPTOR"/>
</dbReference>
<feature type="region of interest" description="Disordered" evidence="1">
    <location>
        <begin position="1"/>
        <end position="259"/>
    </location>
</feature>
<feature type="compositionally biased region" description="Basic and acidic residues" evidence="1">
    <location>
        <begin position="301"/>
        <end position="314"/>
    </location>
</feature>
<dbReference type="EMBL" id="CADCVJ010000224">
    <property type="protein sequence ID" value="CAA9493076.1"/>
    <property type="molecule type" value="Genomic_DNA"/>
</dbReference>
<feature type="compositionally biased region" description="Basic residues" evidence="1">
    <location>
        <begin position="315"/>
        <end position="326"/>
    </location>
</feature>
<feature type="compositionally biased region" description="Low complexity" evidence="1">
    <location>
        <begin position="327"/>
        <end position="339"/>
    </location>
</feature>
<evidence type="ECO:0000256" key="1">
    <source>
        <dbReference type="SAM" id="MobiDB-lite"/>
    </source>
</evidence>
<dbReference type="GO" id="GO:0016020">
    <property type="term" value="C:membrane"/>
    <property type="evidence" value="ECO:0007669"/>
    <property type="project" value="InterPro"/>
</dbReference>
<feature type="compositionally biased region" description="Basic residues" evidence="1">
    <location>
        <begin position="341"/>
        <end position="352"/>
    </location>
</feature>
<gene>
    <name evidence="2" type="ORF">AVDCRST_MAG38-2759</name>
</gene>
<proteinExistence type="predicted"/>
<reference evidence="2" key="1">
    <citation type="submission" date="2020-02" db="EMBL/GenBank/DDBJ databases">
        <authorList>
            <person name="Meier V. D."/>
        </authorList>
    </citation>
    <scope>NUCLEOTIDE SEQUENCE</scope>
    <source>
        <strain evidence="2">AVDCRST_MAG38</strain>
    </source>
</reference>
<evidence type="ECO:0000313" key="2">
    <source>
        <dbReference type="EMBL" id="CAA9493076.1"/>
    </source>
</evidence>
<feature type="compositionally biased region" description="Basic residues" evidence="1">
    <location>
        <begin position="238"/>
        <end position="259"/>
    </location>
</feature>
<feature type="compositionally biased region" description="Basic residues" evidence="1">
    <location>
        <begin position="84"/>
        <end position="93"/>
    </location>
</feature>
<dbReference type="AlphaFoldDB" id="A0A6J4SGL3"/>